<dbReference type="SMART" id="SM00805">
    <property type="entry name" value="AGTRAP"/>
    <property type="match status" value="1"/>
</dbReference>
<dbReference type="OrthoDB" id="8191171at2759"/>
<feature type="transmembrane region" description="Helical" evidence="6">
    <location>
        <begin position="12"/>
        <end position="28"/>
    </location>
</feature>
<feature type="transmembrane region" description="Helical" evidence="6">
    <location>
        <begin position="97"/>
        <end position="117"/>
    </location>
</feature>
<evidence type="ECO:0000256" key="5">
    <source>
        <dbReference type="SAM" id="MobiDB-lite"/>
    </source>
</evidence>
<keyword evidence="4 6" id="KW-0472">Membrane</keyword>
<feature type="compositionally biased region" description="Pro residues" evidence="5">
    <location>
        <begin position="157"/>
        <end position="172"/>
    </location>
</feature>
<dbReference type="PANTHER" id="PTHR16521:SF3">
    <property type="entry name" value="TYPE-1 ANGIOTENSIN II RECEPTOR-ASSOCIATED PROTEIN"/>
    <property type="match status" value="1"/>
</dbReference>
<dbReference type="AlphaFoldDB" id="A0A2G8KKA7"/>
<evidence type="ECO:0000256" key="1">
    <source>
        <dbReference type="ARBA" id="ARBA00004141"/>
    </source>
</evidence>
<dbReference type="EMBL" id="MRZV01000524">
    <property type="protein sequence ID" value="PIK48405.1"/>
    <property type="molecule type" value="Genomic_DNA"/>
</dbReference>
<feature type="transmembrane region" description="Helical" evidence="6">
    <location>
        <begin position="59"/>
        <end position="77"/>
    </location>
</feature>
<keyword evidence="8" id="KW-1185">Reference proteome</keyword>
<sequence>MLSLLNIVAARTKIIVVVQFVLTTWSLVGGFGLALLFMNSVLILTGLWAIGVPQSVENIAMLAVFEGIAILSDIIILAVEYPPRVCGVVSSCGAQRFGAVMCIFHLILKPFIIFFLVREYRRRGGDYSLNFPNSHPSGGYENLDQSVPTNSQVDPLPYNPQNPPFDKPYAPQ</sequence>
<feature type="compositionally biased region" description="Polar residues" evidence="5">
    <location>
        <begin position="143"/>
        <end position="153"/>
    </location>
</feature>
<evidence type="ECO:0000256" key="6">
    <source>
        <dbReference type="SAM" id="Phobius"/>
    </source>
</evidence>
<dbReference type="InterPro" id="IPR009436">
    <property type="entry name" value="AGTRAP"/>
</dbReference>
<accession>A0A2G8KKA7</accession>
<dbReference type="Pfam" id="PF06396">
    <property type="entry name" value="AGTRAP"/>
    <property type="match status" value="1"/>
</dbReference>
<evidence type="ECO:0000313" key="8">
    <source>
        <dbReference type="Proteomes" id="UP000230750"/>
    </source>
</evidence>
<keyword evidence="2 6" id="KW-0812">Transmembrane</keyword>
<organism evidence="7 8">
    <name type="scientific">Stichopus japonicus</name>
    <name type="common">Sea cucumber</name>
    <dbReference type="NCBI Taxonomy" id="307972"/>
    <lineage>
        <taxon>Eukaryota</taxon>
        <taxon>Metazoa</taxon>
        <taxon>Echinodermata</taxon>
        <taxon>Eleutherozoa</taxon>
        <taxon>Echinozoa</taxon>
        <taxon>Holothuroidea</taxon>
        <taxon>Aspidochirotacea</taxon>
        <taxon>Aspidochirotida</taxon>
        <taxon>Stichopodidae</taxon>
        <taxon>Apostichopus</taxon>
    </lineage>
</organism>
<reference evidence="7 8" key="1">
    <citation type="journal article" date="2017" name="PLoS Biol.">
        <title>The sea cucumber genome provides insights into morphological evolution and visceral regeneration.</title>
        <authorList>
            <person name="Zhang X."/>
            <person name="Sun L."/>
            <person name="Yuan J."/>
            <person name="Sun Y."/>
            <person name="Gao Y."/>
            <person name="Zhang L."/>
            <person name="Li S."/>
            <person name="Dai H."/>
            <person name="Hamel J.F."/>
            <person name="Liu C."/>
            <person name="Yu Y."/>
            <person name="Liu S."/>
            <person name="Lin W."/>
            <person name="Guo K."/>
            <person name="Jin S."/>
            <person name="Xu P."/>
            <person name="Storey K.B."/>
            <person name="Huan P."/>
            <person name="Zhang T."/>
            <person name="Zhou Y."/>
            <person name="Zhang J."/>
            <person name="Lin C."/>
            <person name="Li X."/>
            <person name="Xing L."/>
            <person name="Huo D."/>
            <person name="Sun M."/>
            <person name="Wang L."/>
            <person name="Mercier A."/>
            <person name="Li F."/>
            <person name="Yang H."/>
            <person name="Xiang J."/>
        </authorList>
    </citation>
    <scope>NUCLEOTIDE SEQUENCE [LARGE SCALE GENOMIC DNA]</scope>
    <source>
        <strain evidence="7">Shaxun</strain>
        <tissue evidence="7">Muscle</tissue>
    </source>
</reference>
<dbReference type="Proteomes" id="UP000230750">
    <property type="component" value="Unassembled WGS sequence"/>
</dbReference>
<feature type="region of interest" description="Disordered" evidence="5">
    <location>
        <begin position="138"/>
        <end position="172"/>
    </location>
</feature>
<protein>
    <submittedName>
        <fullName evidence="7">Putative type-1 angiotensin II receptor-associated protein-like</fullName>
    </submittedName>
</protein>
<evidence type="ECO:0000256" key="3">
    <source>
        <dbReference type="ARBA" id="ARBA00022989"/>
    </source>
</evidence>
<evidence type="ECO:0000313" key="7">
    <source>
        <dbReference type="EMBL" id="PIK48405.1"/>
    </source>
</evidence>
<keyword evidence="7" id="KW-0675">Receptor</keyword>
<evidence type="ECO:0000256" key="2">
    <source>
        <dbReference type="ARBA" id="ARBA00022692"/>
    </source>
</evidence>
<evidence type="ECO:0000256" key="4">
    <source>
        <dbReference type="ARBA" id="ARBA00023136"/>
    </source>
</evidence>
<dbReference type="STRING" id="307972.A0A2G8KKA7"/>
<keyword evidence="3 6" id="KW-1133">Transmembrane helix</keyword>
<comment type="caution">
    <text evidence="7">The sequence shown here is derived from an EMBL/GenBank/DDBJ whole genome shotgun (WGS) entry which is preliminary data.</text>
</comment>
<name>A0A2G8KKA7_STIJA</name>
<dbReference type="PANTHER" id="PTHR16521">
    <property type="entry name" value="TYPE-1 ANGIOTENSIN II RECEPTOR-ASSOCIATED PROTEIN"/>
    <property type="match status" value="1"/>
</dbReference>
<proteinExistence type="predicted"/>
<dbReference type="GO" id="GO:0005886">
    <property type="term" value="C:plasma membrane"/>
    <property type="evidence" value="ECO:0007669"/>
    <property type="project" value="TreeGrafter"/>
</dbReference>
<dbReference type="GO" id="GO:0038166">
    <property type="term" value="P:angiotensin-activated signaling pathway"/>
    <property type="evidence" value="ECO:0007669"/>
    <property type="project" value="InterPro"/>
</dbReference>
<gene>
    <name evidence="7" type="ORF">BSL78_14735</name>
</gene>
<comment type="subcellular location">
    <subcellularLocation>
        <location evidence="1">Membrane</location>
        <topology evidence="1">Multi-pass membrane protein</topology>
    </subcellularLocation>
</comment>